<dbReference type="RefSeq" id="WP_127154482.1">
    <property type="nucleotide sequence ID" value="NZ_CP029042.1"/>
</dbReference>
<keyword evidence="2" id="KW-0812">Transmembrane</keyword>
<protein>
    <submittedName>
        <fullName evidence="3">Uncharacterized protein</fullName>
    </submittedName>
</protein>
<feature type="transmembrane region" description="Helical" evidence="2">
    <location>
        <begin position="99"/>
        <end position="117"/>
    </location>
</feature>
<evidence type="ECO:0000313" key="4">
    <source>
        <dbReference type="Proteomes" id="UP000275579"/>
    </source>
</evidence>
<accession>A0A3S9YL99</accession>
<keyword evidence="2" id="KW-1133">Transmembrane helix</keyword>
<feature type="region of interest" description="Disordered" evidence="1">
    <location>
        <begin position="167"/>
        <end position="190"/>
    </location>
</feature>
<dbReference type="AlphaFoldDB" id="A0A3S9YL99"/>
<organism evidence="3 4">
    <name type="scientific">Streptomyces lydicus</name>
    <dbReference type="NCBI Taxonomy" id="47763"/>
    <lineage>
        <taxon>Bacteria</taxon>
        <taxon>Bacillati</taxon>
        <taxon>Actinomycetota</taxon>
        <taxon>Actinomycetes</taxon>
        <taxon>Kitasatosporales</taxon>
        <taxon>Streptomycetaceae</taxon>
        <taxon>Streptomyces</taxon>
    </lineage>
</organism>
<evidence type="ECO:0000313" key="3">
    <source>
        <dbReference type="EMBL" id="AZS75761.1"/>
    </source>
</evidence>
<name>A0A3S9YL99_9ACTN</name>
<evidence type="ECO:0000256" key="2">
    <source>
        <dbReference type="SAM" id="Phobius"/>
    </source>
</evidence>
<reference evidence="3 4" key="1">
    <citation type="submission" date="2018-04" db="EMBL/GenBank/DDBJ databases">
        <title>Complete genome sequences of Streptomyces lydicus strain WYEC and characterization of antagonistic properties of biological control agents.</title>
        <authorList>
            <person name="Mariita R.M."/>
            <person name="Sello J.K."/>
        </authorList>
    </citation>
    <scope>NUCLEOTIDE SEQUENCE [LARGE SCALE GENOMIC DNA]</scope>
    <source>
        <strain evidence="3 4">WYEC 108</strain>
    </source>
</reference>
<proteinExistence type="predicted"/>
<dbReference type="Proteomes" id="UP000275579">
    <property type="component" value="Chromosome"/>
</dbReference>
<keyword evidence="2" id="KW-0472">Membrane</keyword>
<sequence length="190" mass="20483">MPFGTVGHSPLLAATQRNLSLKVTQYPNEQAAKDAIDRAEIYGALIPGQTSNTLLVVPTISDVAPLDLAANFEITAKKLRRPLSVQQYVPHPLAEKDPFGLVESMMLVPLLVGGYMASTRLRTVTGSATGRRRLAALLGFSALAGLAINFIVGPWLQGYPPGEVLDRLGDPLPDHRRRPAKNSSELPEHS</sequence>
<dbReference type="EMBL" id="CP029042">
    <property type="protein sequence ID" value="AZS75761.1"/>
    <property type="molecule type" value="Genomic_DNA"/>
</dbReference>
<feature type="transmembrane region" description="Helical" evidence="2">
    <location>
        <begin position="137"/>
        <end position="156"/>
    </location>
</feature>
<feature type="compositionally biased region" description="Polar residues" evidence="1">
    <location>
        <begin position="181"/>
        <end position="190"/>
    </location>
</feature>
<gene>
    <name evidence="3" type="ORF">DDE74_37110</name>
</gene>
<evidence type="ECO:0000256" key="1">
    <source>
        <dbReference type="SAM" id="MobiDB-lite"/>
    </source>
</evidence>